<gene>
    <name evidence="3" type="ORF">ACFO4E_25295</name>
</gene>
<keyword evidence="1" id="KW-0812">Transmembrane</keyword>
<protein>
    <submittedName>
        <fullName evidence="3">Vitamin K epoxide reductase family protein</fullName>
    </submittedName>
</protein>
<accession>A0ABV9E213</accession>
<dbReference type="InterPro" id="IPR012932">
    <property type="entry name" value="VKOR"/>
</dbReference>
<comment type="caution">
    <text evidence="3">The sequence shown here is derived from an EMBL/GenBank/DDBJ whole genome shotgun (WGS) entry which is preliminary data.</text>
</comment>
<feature type="transmembrane region" description="Helical" evidence="1">
    <location>
        <begin position="25"/>
        <end position="46"/>
    </location>
</feature>
<name>A0ABV9E213_9ACTN</name>
<keyword evidence="4" id="KW-1185">Reference proteome</keyword>
<dbReference type="EMBL" id="JBHSFQ010000033">
    <property type="protein sequence ID" value="MFC4565186.1"/>
    <property type="molecule type" value="Genomic_DNA"/>
</dbReference>
<evidence type="ECO:0000313" key="4">
    <source>
        <dbReference type="Proteomes" id="UP001595923"/>
    </source>
</evidence>
<feature type="domain" description="Vitamin K epoxide reductase" evidence="2">
    <location>
        <begin position="28"/>
        <end position="74"/>
    </location>
</feature>
<keyword evidence="1" id="KW-1133">Transmembrane helix</keyword>
<dbReference type="Pfam" id="PF07884">
    <property type="entry name" value="VKOR"/>
    <property type="match status" value="1"/>
</dbReference>
<feature type="transmembrane region" description="Helical" evidence="1">
    <location>
        <begin position="99"/>
        <end position="120"/>
    </location>
</feature>
<keyword evidence="1" id="KW-0472">Membrane</keyword>
<proteinExistence type="predicted"/>
<evidence type="ECO:0000259" key="2">
    <source>
        <dbReference type="Pfam" id="PF07884"/>
    </source>
</evidence>
<organism evidence="3 4">
    <name type="scientific">Nocardiopsis mangrovi</name>
    <dbReference type="NCBI Taxonomy" id="1179818"/>
    <lineage>
        <taxon>Bacteria</taxon>
        <taxon>Bacillati</taxon>
        <taxon>Actinomycetota</taxon>
        <taxon>Actinomycetes</taxon>
        <taxon>Streptosporangiales</taxon>
        <taxon>Nocardiopsidaceae</taxon>
        <taxon>Nocardiopsis</taxon>
    </lineage>
</organism>
<evidence type="ECO:0000313" key="3">
    <source>
        <dbReference type="EMBL" id="MFC4565186.1"/>
    </source>
</evidence>
<evidence type="ECO:0000256" key="1">
    <source>
        <dbReference type="SAM" id="Phobius"/>
    </source>
</evidence>
<sequence length="124" mass="12641">MSGARVAEQAGGTAPGAGVPVIGRALPWVLTLGGAIGLAAAAALLVEKIRVLQDPGHVPSCSINPVLSCGTLHNLRTRALPAAAGVHPLLNALARNHTVVPTVWALAIAAAITQAFWTYWSTLL</sequence>
<reference evidence="4" key="1">
    <citation type="journal article" date="2019" name="Int. J. Syst. Evol. Microbiol.">
        <title>The Global Catalogue of Microorganisms (GCM) 10K type strain sequencing project: providing services to taxonomists for standard genome sequencing and annotation.</title>
        <authorList>
            <consortium name="The Broad Institute Genomics Platform"/>
            <consortium name="The Broad Institute Genome Sequencing Center for Infectious Disease"/>
            <person name="Wu L."/>
            <person name="Ma J."/>
        </authorList>
    </citation>
    <scope>NUCLEOTIDE SEQUENCE [LARGE SCALE GENOMIC DNA]</scope>
    <source>
        <strain evidence="4">XZYJ18</strain>
    </source>
</reference>
<dbReference type="RefSeq" id="WP_378578927.1">
    <property type="nucleotide sequence ID" value="NZ_JBHSFQ010000033.1"/>
</dbReference>
<dbReference type="Proteomes" id="UP001595923">
    <property type="component" value="Unassembled WGS sequence"/>
</dbReference>